<feature type="transmembrane region" description="Helical" evidence="10">
    <location>
        <begin position="227"/>
        <end position="249"/>
    </location>
</feature>
<dbReference type="InterPro" id="IPR004841">
    <property type="entry name" value="AA-permease/SLC12A_dom"/>
</dbReference>
<dbReference type="PANTHER" id="PTHR43341:SF1">
    <property type="entry name" value="GENERAL AMINO-ACID PERMEASE GAP1"/>
    <property type="match status" value="1"/>
</dbReference>
<feature type="transmembrane region" description="Helical" evidence="10">
    <location>
        <begin position="269"/>
        <end position="290"/>
    </location>
</feature>
<keyword evidence="13" id="KW-1185">Reference proteome</keyword>
<keyword evidence="3" id="KW-0813">Transport</keyword>
<evidence type="ECO:0000256" key="9">
    <source>
        <dbReference type="SAM" id="MobiDB-lite"/>
    </source>
</evidence>
<gene>
    <name evidence="12" type="ORF">DAPK24_004450</name>
</gene>
<keyword evidence="8 10" id="KW-0472">Membrane</keyword>
<feature type="transmembrane region" description="Helical" evidence="10">
    <location>
        <begin position="412"/>
        <end position="431"/>
    </location>
</feature>
<keyword evidence="7 10" id="KW-1133">Transmembrane helix</keyword>
<dbReference type="GO" id="GO:0015171">
    <property type="term" value="F:amino acid transmembrane transporter activity"/>
    <property type="evidence" value="ECO:0007669"/>
    <property type="project" value="UniProtKB-ARBA"/>
</dbReference>
<comment type="subcellular location">
    <subcellularLocation>
        <location evidence="1">Cell membrane</location>
        <topology evidence="1">Multi-pass membrane protein</topology>
    </subcellularLocation>
</comment>
<sequence>MSDNYSTDSFATIAKESTNETTSELSNATTTTTTNKQTVKFQAWNNFIDGFKRNTNGENNSEDGDNPDIEKQAGGDGSLKKTLKNRHIQMIAIGGSIGTGLFVGSGAALSSGGPASLIICYFLVSTMIFTTVQALGELSVTFPISGSFLALNTRFLSPAWGFCMSWNYLLQWLIALPLELVACAMTMKYWNDEVNPAIWVTIFLLMIALINLFGVKGFAEVEFSFSVIKIIAVIGFCVLGVVINLGGGGSKTGHIGGKFWHEPGAFNNGFNGFCSVFVTAAFSFSGTELIGMTSAETENPRKTLPKATKQVFWRITIFYMVSLTIIGLLVPFNDPRLIGNSEGSGAEASPFVIAVRNAGIGVFPSIMNAVILIAVLSVANSSVFATSRTLTTLAKQNFIPSIFGYIDNKGRPLIAILTALAFGGLGYLSVCKEQGEIFSWLMALSGLSSIFTWLSICLVHIRFRQALKFQGRSVNELVFKSMSGVIGSWWGVFLNIIILIFEMFTAMFPDFNNLKHIEIINFFKINLNLFCLLGMIIIYVLWKGRKGGYYIKLEDIDIDSGRREENMEELQEIIKQEREELAAKMWIYRVYHLWC</sequence>
<comment type="similarity">
    <text evidence="2">Belongs to the amino acid-polyamine-organocation (APC) superfamily. YAT (TC 2.A.3.10) family.</text>
</comment>
<evidence type="ECO:0000256" key="5">
    <source>
        <dbReference type="ARBA" id="ARBA00022692"/>
    </source>
</evidence>
<feature type="transmembrane region" description="Helical" evidence="10">
    <location>
        <begin position="482"/>
        <end position="501"/>
    </location>
</feature>
<feature type="transmembrane region" description="Helical" evidence="10">
    <location>
        <begin position="366"/>
        <end position="391"/>
    </location>
</feature>
<dbReference type="PANTHER" id="PTHR43341">
    <property type="entry name" value="AMINO ACID PERMEASE"/>
    <property type="match status" value="1"/>
</dbReference>
<dbReference type="EMBL" id="BTGB01000001">
    <property type="protein sequence ID" value="GMM43870.1"/>
    <property type="molecule type" value="Genomic_DNA"/>
</dbReference>
<name>A0AAV5QXI2_PICKL</name>
<keyword evidence="6" id="KW-0029">Amino-acid transport</keyword>
<feature type="transmembrane region" description="Helical" evidence="10">
    <location>
        <begin position="311"/>
        <end position="332"/>
    </location>
</feature>
<dbReference type="PIRSF" id="PIRSF006060">
    <property type="entry name" value="AA_transporter"/>
    <property type="match status" value="1"/>
</dbReference>
<dbReference type="InterPro" id="IPR050524">
    <property type="entry name" value="APC_YAT"/>
</dbReference>
<feature type="transmembrane region" description="Helical" evidence="10">
    <location>
        <begin position="196"/>
        <end position="215"/>
    </location>
</feature>
<dbReference type="Gene3D" id="1.20.1740.10">
    <property type="entry name" value="Amino acid/polyamine transporter I"/>
    <property type="match status" value="1"/>
</dbReference>
<dbReference type="PROSITE" id="PS00218">
    <property type="entry name" value="AMINO_ACID_PERMEASE_1"/>
    <property type="match status" value="1"/>
</dbReference>
<proteinExistence type="inferred from homology"/>
<evidence type="ECO:0000313" key="13">
    <source>
        <dbReference type="Proteomes" id="UP001378960"/>
    </source>
</evidence>
<evidence type="ECO:0000256" key="10">
    <source>
        <dbReference type="SAM" id="Phobius"/>
    </source>
</evidence>
<dbReference type="GO" id="GO:0005886">
    <property type="term" value="C:plasma membrane"/>
    <property type="evidence" value="ECO:0007669"/>
    <property type="project" value="UniProtKB-SubCell"/>
</dbReference>
<evidence type="ECO:0000256" key="3">
    <source>
        <dbReference type="ARBA" id="ARBA00022448"/>
    </source>
</evidence>
<keyword evidence="5 10" id="KW-0812">Transmembrane</keyword>
<feature type="transmembrane region" description="Helical" evidence="10">
    <location>
        <begin position="437"/>
        <end position="461"/>
    </location>
</feature>
<evidence type="ECO:0000259" key="11">
    <source>
        <dbReference type="Pfam" id="PF00324"/>
    </source>
</evidence>
<dbReference type="Pfam" id="PF00324">
    <property type="entry name" value="AA_permease"/>
    <property type="match status" value="1"/>
</dbReference>
<protein>
    <recommendedName>
        <fullName evidence="11">Amino acid permease/ SLC12A domain-containing protein</fullName>
    </recommendedName>
</protein>
<feature type="transmembrane region" description="Helical" evidence="10">
    <location>
        <begin position="155"/>
        <end position="176"/>
    </location>
</feature>
<comment type="caution">
    <text evidence="12">The sequence shown here is derived from an EMBL/GenBank/DDBJ whole genome shotgun (WGS) entry which is preliminary data.</text>
</comment>
<feature type="domain" description="Amino acid permease/ SLC12A" evidence="11">
    <location>
        <begin position="87"/>
        <end position="545"/>
    </location>
</feature>
<evidence type="ECO:0000256" key="8">
    <source>
        <dbReference type="ARBA" id="ARBA00023136"/>
    </source>
</evidence>
<evidence type="ECO:0000256" key="7">
    <source>
        <dbReference type="ARBA" id="ARBA00022989"/>
    </source>
</evidence>
<reference evidence="12 13" key="1">
    <citation type="journal article" date="2023" name="Elife">
        <title>Identification of key yeast species and microbe-microbe interactions impacting larval growth of Drosophila in the wild.</title>
        <authorList>
            <person name="Mure A."/>
            <person name="Sugiura Y."/>
            <person name="Maeda R."/>
            <person name="Honda K."/>
            <person name="Sakurai N."/>
            <person name="Takahashi Y."/>
            <person name="Watada M."/>
            <person name="Katoh T."/>
            <person name="Gotoh A."/>
            <person name="Gotoh Y."/>
            <person name="Taniguchi I."/>
            <person name="Nakamura K."/>
            <person name="Hayashi T."/>
            <person name="Katayama T."/>
            <person name="Uemura T."/>
            <person name="Hattori Y."/>
        </authorList>
    </citation>
    <scope>NUCLEOTIDE SEQUENCE [LARGE SCALE GENOMIC DNA]</scope>
    <source>
        <strain evidence="12 13">PK-24</strain>
    </source>
</reference>
<feature type="transmembrane region" description="Helical" evidence="10">
    <location>
        <begin position="521"/>
        <end position="542"/>
    </location>
</feature>
<keyword evidence="4" id="KW-1003">Cell membrane</keyword>
<accession>A0AAV5QXI2</accession>
<evidence type="ECO:0000256" key="6">
    <source>
        <dbReference type="ARBA" id="ARBA00022970"/>
    </source>
</evidence>
<dbReference type="InterPro" id="IPR004762">
    <property type="entry name" value="Amino_acid_permease_fungi"/>
</dbReference>
<evidence type="ECO:0000256" key="2">
    <source>
        <dbReference type="ARBA" id="ARBA00006983"/>
    </source>
</evidence>
<organism evidence="12 13">
    <name type="scientific">Pichia kluyveri</name>
    <name type="common">Yeast</name>
    <dbReference type="NCBI Taxonomy" id="36015"/>
    <lineage>
        <taxon>Eukaryota</taxon>
        <taxon>Fungi</taxon>
        <taxon>Dikarya</taxon>
        <taxon>Ascomycota</taxon>
        <taxon>Saccharomycotina</taxon>
        <taxon>Pichiomycetes</taxon>
        <taxon>Pichiales</taxon>
        <taxon>Pichiaceae</taxon>
        <taxon>Pichia</taxon>
    </lineage>
</organism>
<dbReference type="InterPro" id="IPR004840">
    <property type="entry name" value="Amino_acid_permease_CS"/>
</dbReference>
<dbReference type="Proteomes" id="UP001378960">
    <property type="component" value="Unassembled WGS sequence"/>
</dbReference>
<dbReference type="NCBIfam" id="TIGR00913">
    <property type="entry name" value="2A0310"/>
    <property type="match status" value="1"/>
</dbReference>
<feature type="region of interest" description="Disordered" evidence="9">
    <location>
        <begin position="52"/>
        <end position="76"/>
    </location>
</feature>
<evidence type="ECO:0000256" key="4">
    <source>
        <dbReference type="ARBA" id="ARBA00022475"/>
    </source>
</evidence>
<feature type="transmembrane region" description="Helical" evidence="10">
    <location>
        <begin position="90"/>
        <end position="109"/>
    </location>
</feature>
<evidence type="ECO:0000256" key="1">
    <source>
        <dbReference type="ARBA" id="ARBA00004651"/>
    </source>
</evidence>
<evidence type="ECO:0000313" key="12">
    <source>
        <dbReference type="EMBL" id="GMM43870.1"/>
    </source>
</evidence>
<dbReference type="FunFam" id="1.20.1740.10:FF:000017">
    <property type="entry name" value="Amino acid permease"/>
    <property type="match status" value="1"/>
</dbReference>
<dbReference type="AlphaFoldDB" id="A0AAV5QXI2"/>